<dbReference type="Proteomes" id="UP000498980">
    <property type="component" value="Unassembled WGS sequence"/>
</dbReference>
<keyword evidence="3" id="KW-1185">Reference proteome</keyword>
<evidence type="ECO:0000313" key="3">
    <source>
        <dbReference type="Proteomes" id="UP000498980"/>
    </source>
</evidence>
<organism evidence="2 3">
    <name type="scientific">Streptomyces fulvorobeus</name>
    <dbReference type="NCBI Taxonomy" id="284028"/>
    <lineage>
        <taxon>Bacteria</taxon>
        <taxon>Bacillati</taxon>
        <taxon>Actinomycetota</taxon>
        <taxon>Actinomycetes</taxon>
        <taxon>Kitasatosporales</taxon>
        <taxon>Streptomycetaceae</taxon>
        <taxon>Streptomyces</taxon>
    </lineage>
</organism>
<feature type="transmembrane region" description="Helical" evidence="1">
    <location>
        <begin position="56"/>
        <end position="75"/>
    </location>
</feature>
<feature type="transmembrane region" description="Helical" evidence="1">
    <location>
        <begin position="112"/>
        <end position="133"/>
    </location>
</feature>
<evidence type="ECO:0000313" key="2">
    <source>
        <dbReference type="EMBL" id="GFM99813.1"/>
    </source>
</evidence>
<feature type="transmembrane region" description="Helical" evidence="1">
    <location>
        <begin position="28"/>
        <end position="49"/>
    </location>
</feature>
<name>A0A7J0CD52_9ACTN</name>
<dbReference type="EMBL" id="BLWC01000001">
    <property type="protein sequence ID" value="GFM99813.1"/>
    <property type="molecule type" value="Genomic_DNA"/>
</dbReference>
<accession>A0A7J0CD52</accession>
<keyword evidence="1" id="KW-0472">Membrane</keyword>
<keyword evidence="1" id="KW-1133">Transmembrane helix</keyword>
<proteinExistence type="predicted"/>
<protein>
    <submittedName>
        <fullName evidence="2">Uncharacterized protein</fullName>
    </submittedName>
</protein>
<sequence>MVLADAQLLRLVYGGGLVEVPENTLPLLVSWVGLTVGCAWAGLLAAGVFRVTGAGIAAVLAVPVLVVPLVQKVVAGPSARSITGLPGRLRELTWLQWPYEADRWVLGVVKVVAQPVGAALSLSLSALICAYVITSLRGRARW</sequence>
<evidence type="ECO:0000256" key="1">
    <source>
        <dbReference type="SAM" id="Phobius"/>
    </source>
</evidence>
<keyword evidence="1" id="KW-0812">Transmembrane</keyword>
<gene>
    <name evidence="2" type="ORF">Sfulv_46240</name>
</gene>
<dbReference type="AlphaFoldDB" id="A0A7J0CD52"/>
<comment type="caution">
    <text evidence="2">The sequence shown here is derived from an EMBL/GenBank/DDBJ whole genome shotgun (WGS) entry which is preliminary data.</text>
</comment>
<reference evidence="2 3" key="1">
    <citation type="submission" date="2020-05" db="EMBL/GenBank/DDBJ databases">
        <title>Whole genome shotgun sequence of Streptomyces fulvorobeus NBRC 15897.</title>
        <authorList>
            <person name="Komaki H."/>
            <person name="Tamura T."/>
        </authorList>
    </citation>
    <scope>NUCLEOTIDE SEQUENCE [LARGE SCALE GENOMIC DNA]</scope>
    <source>
        <strain evidence="2 3">NBRC 15897</strain>
    </source>
</reference>